<dbReference type="AlphaFoldDB" id="A0A1G7BDX8"/>
<dbReference type="GO" id="GO:0005886">
    <property type="term" value="C:plasma membrane"/>
    <property type="evidence" value="ECO:0007669"/>
    <property type="project" value="TreeGrafter"/>
</dbReference>
<evidence type="ECO:0000256" key="1">
    <source>
        <dbReference type="ARBA" id="ARBA00012528"/>
    </source>
</evidence>
<dbReference type="NCBIfam" id="TIGR00254">
    <property type="entry name" value="GGDEF"/>
    <property type="match status" value="1"/>
</dbReference>
<dbReference type="EC" id="2.7.7.65" evidence="1"/>
<reference evidence="4 5" key="1">
    <citation type="submission" date="2016-10" db="EMBL/GenBank/DDBJ databases">
        <authorList>
            <person name="de Groot N.N."/>
        </authorList>
    </citation>
    <scope>NUCLEOTIDE SEQUENCE [LARGE SCALE GENOMIC DNA]</scope>
    <source>
        <strain evidence="4 5">DSM 22220</strain>
    </source>
</reference>
<evidence type="ECO:0000256" key="2">
    <source>
        <dbReference type="ARBA" id="ARBA00034247"/>
    </source>
</evidence>
<accession>A0A1G7BDX8</accession>
<dbReference type="Proteomes" id="UP000199344">
    <property type="component" value="Unassembled WGS sequence"/>
</dbReference>
<evidence type="ECO:0000313" key="4">
    <source>
        <dbReference type="EMBL" id="SDE25233.1"/>
    </source>
</evidence>
<dbReference type="SUPFAM" id="SSF55073">
    <property type="entry name" value="Nucleotide cyclase"/>
    <property type="match status" value="1"/>
</dbReference>
<dbReference type="GO" id="GO:0052621">
    <property type="term" value="F:diguanylate cyclase activity"/>
    <property type="evidence" value="ECO:0007669"/>
    <property type="project" value="UniProtKB-EC"/>
</dbReference>
<dbReference type="Gene3D" id="3.30.70.270">
    <property type="match status" value="1"/>
</dbReference>
<evidence type="ECO:0000259" key="3">
    <source>
        <dbReference type="PROSITE" id="PS50887"/>
    </source>
</evidence>
<dbReference type="InterPro" id="IPR029787">
    <property type="entry name" value="Nucleotide_cyclase"/>
</dbReference>
<dbReference type="PANTHER" id="PTHR45138">
    <property type="entry name" value="REGULATORY COMPONENTS OF SENSORY TRANSDUCTION SYSTEM"/>
    <property type="match status" value="1"/>
</dbReference>
<evidence type="ECO:0000313" key="5">
    <source>
        <dbReference type="Proteomes" id="UP000199344"/>
    </source>
</evidence>
<dbReference type="RefSeq" id="WP_090523274.1">
    <property type="nucleotide sequence ID" value="NZ_FNAH01000005.1"/>
</dbReference>
<protein>
    <recommendedName>
        <fullName evidence="1">diguanylate cyclase</fullName>
        <ecNumber evidence="1">2.7.7.65</ecNumber>
    </recommendedName>
</protein>
<sequence>MGGGRAIAVERLAALMPMHLQIDENGAILSCGPTLRKLIGRARHVATAFELRRAPPDALLIPAIIAAARSGERVFLGLRDSDLPPLRGEAMILPADAVLINLGFGIGVIDAVARYDLTDADFAANELAIEIMYLHKSSQAIRAELARHSHHLEQARETAEMQAFTDPLTGLLNRRGFELAFSLAIEARRAPEGRRQEFSVLQIDLDWFKQVNDRFGHAAGDAVLRRLAEILRQETRAEDSLARIGGDEFLILLPALTSETALRQLGRRMIASIQQPIRFDANLCQVSASIGAALSERYDELTAEQILSDADAALYTAKRDGRGRMHIHCPGDDCAGDAGGA</sequence>
<dbReference type="STRING" id="591205.SAMN05421538_10564"/>
<comment type="catalytic activity">
    <reaction evidence="2">
        <text>2 GTP = 3',3'-c-di-GMP + 2 diphosphate</text>
        <dbReference type="Rhea" id="RHEA:24898"/>
        <dbReference type="ChEBI" id="CHEBI:33019"/>
        <dbReference type="ChEBI" id="CHEBI:37565"/>
        <dbReference type="ChEBI" id="CHEBI:58805"/>
        <dbReference type="EC" id="2.7.7.65"/>
    </reaction>
</comment>
<feature type="domain" description="GGDEF" evidence="3">
    <location>
        <begin position="196"/>
        <end position="330"/>
    </location>
</feature>
<dbReference type="SMART" id="SM00267">
    <property type="entry name" value="GGDEF"/>
    <property type="match status" value="1"/>
</dbReference>
<gene>
    <name evidence="4" type="ORF">SAMN05421538_10564</name>
</gene>
<proteinExistence type="predicted"/>
<name>A0A1G7BDX8_9RHOB</name>
<dbReference type="CDD" id="cd01949">
    <property type="entry name" value="GGDEF"/>
    <property type="match status" value="1"/>
</dbReference>
<dbReference type="PROSITE" id="PS50887">
    <property type="entry name" value="GGDEF"/>
    <property type="match status" value="1"/>
</dbReference>
<dbReference type="OrthoDB" id="9812260at2"/>
<dbReference type="InterPro" id="IPR000160">
    <property type="entry name" value="GGDEF_dom"/>
</dbReference>
<dbReference type="PANTHER" id="PTHR45138:SF9">
    <property type="entry name" value="DIGUANYLATE CYCLASE DGCM-RELATED"/>
    <property type="match status" value="1"/>
</dbReference>
<dbReference type="InterPro" id="IPR043128">
    <property type="entry name" value="Rev_trsase/Diguanyl_cyclase"/>
</dbReference>
<dbReference type="Pfam" id="PF00990">
    <property type="entry name" value="GGDEF"/>
    <property type="match status" value="1"/>
</dbReference>
<dbReference type="EMBL" id="FNAH01000005">
    <property type="protein sequence ID" value="SDE25233.1"/>
    <property type="molecule type" value="Genomic_DNA"/>
</dbReference>
<keyword evidence="5" id="KW-1185">Reference proteome</keyword>
<organism evidence="4 5">
    <name type="scientific">Paracoccus isoporae</name>
    <dbReference type="NCBI Taxonomy" id="591205"/>
    <lineage>
        <taxon>Bacteria</taxon>
        <taxon>Pseudomonadati</taxon>
        <taxon>Pseudomonadota</taxon>
        <taxon>Alphaproteobacteria</taxon>
        <taxon>Rhodobacterales</taxon>
        <taxon>Paracoccaceae</taxon>
        <taxon>Paracoccus</taxon>
    </lineage>
</organism>
<dbReference type="GO" id="GO:0043709">
    <property type="term" value="P:cell adhesion involved in single-species biofilm formation"/>
    <property type="evidence" value="ECO:0007669"/>
    <property type="project" value="TreeGrafter"/>
</dbReference>
<dbReference type="FunFam" id="3.30.70.270:FF:000001">
    <property type="entry name" value="Diguanylate cyclase domain protein"/>
    <property type="match status" value="1"/>
</dbReference>
<dbReference type="InterPro" id="IPR050469">
    <property type="entry name" value="Diguanylate_Cyclase"/>
</dbReference>
<dbReference type="GO" id="GO:1902201">
    <property type="term" value="P:negative regulation of bacterial-type flagellum-dependent cell motility"/>
    <property type="evidence" value="ECO:0007669"/>
    <property type="project" value="TreeGrafter"/>
</dbReference>